<keyword evidence="4" id="KW-1185">Reference proteome</keyword>
<evidence type="ECO:0000259" key="2">
    <source>
        <dbReference type="PROSITE" id="PS50240"/>
    </source>
</evidence>
<evidence type="ECO:0000313" key="4">
    <source>
        <dbReference type="Proteomes" id="UP000000305"/>
    </source>
</evidence>
<dbReference type="PROSITE" id="PS50240">
    <property type="entry name" value="TRYPSIN_DOM"/>
    <property type="match status" value="1"/>
</dbReference>
<dbReference type="GO" id="GO:0006508">
    <property type="term" value="P:proteolysis"/>
    <property type="evidence" value="ECO:0007669"/>
    <property type="project" value="InterPro"/>
</dbReference>
<protein>
    <recommendedName>
        <fullName evidence="2">Peptidase S1 domain-containing protein</fullName>
    </recommendedName>
</protein>
<accession>E9GQ85</accession>
<dbReference type="PANTHER" id="PTHR24250">
    <property type="entry name" value="CHYMOTRYPSIN-RELATED"/>
    <property type="match status" value="1"/>
</dbReference>
<dbReference type="SUPFAM" id="SSF50494">
    <property type="entry name" value="Trypsin-like serine proteases"/>
    <property type="match status" value="1"/>
</dbReference>
<evidence type="ECO:0000313" key="3">
    <source>
        <dbReference type="EMBL" id="EFX78388.1"/>
    </source>
</evidence>
<organism evidence="3 4">
    <name type="scientific">Daphnia pulex</name>
    <name type="common">Water flea</name>
    <dbReference type="NCBI Taxonomy" id="6669"/>
    <lineage>
        <taxon>Eukaryota</taxon>
        <taxon>Metazoa</taxon>
        <taxon>Ecdysozoa</taxon>
        <taxon>Arthropoda</taxon>
        <taxon>Crustacea</taxon>
        <taxon>Branchiopoda</taxon>
        <taxon>Diplostraca</taxon>
        <taxon>Cladocera</taxon>
        <taxon>Anomopoda</taxon>
        <taxon>Daphniidae</taxon>
        <taxon>Daphnia</taxon>
    </lineage>
</organism>
<dbReference type="PhylomeDB" id="E9GQ85"/>
<dbReference type="Gene3D" id="2.40.10.10">
    <property type="entry name" value="Trypsin-like serine proteases"/>
    <property type="match status" value="2"/>
</dbReference>
<keyword evidence="1" id="KW-1015">Disulfide bond</keyword>
<dbReference type="InterPro" id="IPR009003">
    <property type="entry name" value="Peptidase_S1_PA"/>
</dbReference>
<evidence type="ECO:0000256" key="1">
    <source>
        <dbReference type="ARBA" id="ARBA00023157"/>
    </source>
</evidence>
<dbReference type="AlphaFoldDB" id="E9GQ85"/>
<dbReference type="InParanoid" id="E9GQ85"/>
<dbReference type="EMBL" id="GL732558">
    <property type="protein sequence ID" value="EFX78388.1"/>
    <property type="molecule type" value="Genomic_DNA"/>
</dbReference>
<feature type="domain" description="Peptidase S1" evidence="2">
    <location>
        <begin position="1"/>
        <end position="134"/>
    </location>
</feature>
<dbReference type="GO" id="GO:0004252">
    <property type="term" value="F:serine-type endopeptidase activity"/>
    <property type="evidence" value="ECO:0007669"/>
    <property type="project" value="InterPro"/>
</dbReference>
<dbReference type="HOGENOM" id="CLU_1898336_0_0_1"/>
<dbReference type="InterPro" id="IPR043504">
    <property type="entry name" value="Peptidase_S1_PA_chymotrypsin"/>
</dbReference>
<dbReference type="Proteomes" id="UP000000305">
    <property type="component" value="Unassembled WGS sequence"/>
</dbReference>
<proteinExistence type="predicted"/>
<name>E9GQ85_DAPPU</name>
<gene>
    <name evidence="3" type="ORF">DAPPUDRAFT_246339</name>
</gene>
<dbReference type="KEGG" id="dpx:DAPPUDRAFT_246339"/>
<sequence length="134" mass="14380">MDERFAADQSGRNSDCGSLRGTISRSHDVAIFTLESPVVYSDVISPVCLDVASIDPDEYAGQDILAIIGWGRTQKSGMSDTLQQATTWKNTDYAFCVYGSTGTCMDDSGGPLMVQSATGVWTPVGIVMQLWNNG</sequence>
<dbReference type="OrthoDB" id="6380398at2759"/>
<dbReference type="Pfam" id="PF00089">
    <property type="entry name" value="Trypsin"/>
    <property type="match status" value="1"/>
</dbReference>
<dbReference type="InterPro" id="IPR001254">
    <property type="entry name" value="Trypsin_dom"/>
</dbReference>
<dbReference type="GO" id="GO:0005615">
    <property type="term" value="C:extracellular space"/>
    <property type="evidence" value="ECO:0000318"/>
    <property type="project" value="GO_Central"/>
</dbReference>
<dbReference type="GO" id="GO:0045087">
    <property type="term" value="P:innate immune response"/>
    <property type="evidence" value="ECO:0000318"/>
    <property type="project" value="GO_Central"/>
</dbReference>
<reference evidence="3 4" key="1">
    <citation type="journal article" date="2011" name="Science">
        <title>The ecoresponsive genome of Daphnia pulex.</title>
        <authorList>
            <person name="Colbourne J.K."/>
            <person name="Pfrender M.E."/>
            <person name="Gilbert D."/>
            <person name="Thomas W.K."/>
            <person name="Tucker A."/>
            <person name="Oakley T.H."/>
            <person name="Tokishita S."/>
            <person name="Aerts A."/>
            <person name="Arnold G.J."/>
            <person name="Basu M.K."/>
            <person name="Bauer D.J."/>
            <person name="Caceres C.E."/>
            <person name="Carmel L."/>
            <person name="Casola C."/>
            <person name="Choi J.H."/>
            <person name="Detter J.C."/>
            <person name="Dong Q."/>
            <person name="Dusheyko S."/>
            <person name="Eads B.D."/>
            <person name="Frohlich T."/>
            <person name="Geiler-Samerotte K.A."/>
            <person name="Gerlach D."/>
            <person name="Hatcher P."/>
            <person name="Jogdeo S."/>
            <person name="Krijgsveld J."/>
            <person name="Kriventseva E.V."/>
            <person name="Kultz D."/>
            <person name="Laforsch C."/>
            <person name="Lindquist E."/>
            <person name="Lopez J."/>
            <person name="Manak J.R."/>
            <person name="Muller J."/>
            <person name="Pangilinan J."/>
            <person name="Patwardhan R.P."/>
            <person name="Pitluck S."/>
            <person name="Pritham E.J."/>
            <person name="Rechtsteiner A."/>
            <person name="Rho M."/>
            <person name="Rogozin I.B."/>
            <person name="Sakarya O."/>
            <person name="Salamov A."/>
            <person name="Schaack S."/>
            <person name="Shapiro H."/>
            <person name="Shiga Y."/>
            <person name="Skalitzky C."/>
            <person name="Smith Z."/>
            <person name="Souvorov A."/>
            <person name="Sung W."/>
            <person name="Tang Z."/>
            <person name="Tsuchiya D."/>
            <person name="Tu H."/>
            <person name="Vos H."/>
            <person name="Wang M."/>
            <person name="Wolf Y.I."/>
            <person name="Yamagata H."/>
            <person name="Yamada T."/>
            <person name="Ye Y."/>
            <person name="Shaw J.R."/>
            <person name="Andrews J."/>
            <person name="Crease T.J."/>
            <person name="Tang H."/>
            <person name="Lucas S.M."/>
            <person name="Robertson H.M."/>
            <person name="Bork P."/>
            <person name="Koonin E.V."/>
            <person name="Zdobnov E.M."/>
            <person name="Grigoriev I.V."/>
            <person name="Lynch M."/>
            <person name="Boore J.L."/>
        </authorList>
    </citation>
    <scope>NUCLEOTIDE SEQUENCE [LARGE SCALE GENOMIC DNA]</scope>
</reference>